<protein>
    <recommendedName>
        <fullName evidence="3">XRE family transcriptional regulator</fullName>
    </recommendedName>
</protein>
<dbReference type="RefSeq" id="WP_063124193.1">
    <property type="nucleotide sequence ID" value="NZ_CVRQ01000053.1"/>
</dbReference>
<sequence>MDVVNVAYIQDLIEAHHYTLGQLEVKSGISKTQWSRILAYKRGVGKKTIAGVMRAFPEARIDQIFLPSSLPNGNKEKGEENHE</sequence>
<evidence type="ECO:0008006" key="3">
    <source>
        <dbReference type="Google" id="ProtNLM"/>
    </source>
</evidence>
<name>A0A0M6WVQ2_9FIRM</name>
<dbReference type="CDD" id="cd00093">
    <property type="entry name" value="HTH_XRE"/>
    <property type="match status" value="1"/>
</dbReference>
<dbReference type="InterPro" id="IPR001387">
    <property type="entry name" value="Cro/C1-type_HTH"/>
</dbReference>
<proteinExistence type="predicted"/>
<evidence type="ECO:0000313" key="1">
    <source>
        <dbReference type="EMBL" id="CRL41781.1"/>
    </source>
</evidence>
<keyword evidence="2" id="KW-1185">Reference proteome</keyword>
<reference evidence="2" key="1">
    <citation type="submission" date="2015-05" db="EMBL/GenBank/DDBJ databases">
        <authorList>
            <consortium name="Pathogen Informatics"/>
        </authorList>
    </citation>
    <scope>NUCLEOTIDE SEQUENCE [LARGE SCALE GENOMIC DNA]</scope>
    <source>
        <strain evidence="2">T1-815</strain>
    </source>
</reference>
<dbReference type="Proteomes" id="UP000049472">
    <property type="component" value="Unassembled WGS sequence"/>
</dbReference>
<accession>A0A0M6WVQ2</accession>
<dbReference type="EMBL" id="CVRQ01000053">
    <property type="protein sequence ID" value="CRL41781.1"/>
    <property type="molecule type" value="Genomic_DNA"/>
</dbReference>
<evidence type="ECO:0000313" key="2">
    <source>
        <dbReference type="Proteomes" id="UP000049472"/>
    </source>
</evidence>
<dbReference type="AlphaFoldDB" id="A0A0M6WVQ2"/>
<organism evidence="1 2">
    <name type="scientific">Agathobacter rectalis</name>
    <dbReference type="NCBI Taxonomy" id="39491"/>
    <lineage>
        <taxon>Bacteria</taxon>
        <taxon>Bacillati</taxon>
        <taxon>Bacillota</taxon>
        <taxon>Clostridia</taxon>
        <taxon>Lachnospirales</taxon>
        <taxon>Lachnospiraceae</taxon>
        <taxon>Agathobacter</taxon>
    </lineage>
</organism>
<gene>
    <name evidence="1" type="ORF">T1815_27801</name>
</gene>